<reference evidence="1 2" key="1">
    <citation type="submission" date="2019-12" db="EMBL/GenBank/DDBJ databases">
        <title>Novel species isolated from a subtropical stream in China.</title>
        <authorList>
            <person name="Lu H."/>
        </authorList>
    </citation>
    <scope>NUCLEOTIDE SEQUENCE [LARGE SCALE GENOMIC DNA]</scope>
    <source>
        <strain evidence="1 2">FT135W</strain>
    </source>
</reference>
<dbReference type="EMBL" id="WWCN01000006">
    <property type="protein sequence ID" value="MYM23257.1"/>
    <property type="molecule type" value="Genomic_DNA"/>
</dbReference>
<dbReference type="RefSeq" id="WP_161006749.1">
    <property type="nucleotide sequence ID" value="NZ_WWCN01000006.1"/>
</dbReference>
<dbReference type="Proteomes" id="UP000479335">
    <property type="component" value="Unassembled WGS sequence"/>
</dbReference>
<name>A0A6L8K9G0_9BURK</name>
<sequence>MNEFDIKNLTGSELRRAFLRAVHISAGDINPQNDTDTCEEQTHGVLTTTLSAPVDLTTMAKEALATMLLLESLGAVFEDIRGTSVVFCTLGKITASGWDCLEAGMRAYLLREKILPD</sequence>
<proteinExistence type="predicted"/>
<organism evidence="1 2">
    <name type="scientific">Duganella flavida</name>
    <dbReference type="NCBI Taxonomy" id="2692175"/>
    <lineage>
        <taxon>Bacteria</taxon>
        <taxon>Pseudomonadati</taxon>
        <taxon>Pseudomonadota</taxon>
        <taxon>Betaproteobacteria</taxon>
        <taxon>Burkholderiales</taxon>
        <taxon>Oxalobacteraceae</taxon>
        <taxon>Telluria group</taxon>
        <taxon>Duganella</taxon>
    </lineage>
</organism>
<evidence type="ECO:0000313" key="2">
    <source>
        <dbReference type="Proteomes" id="UP000479335"/>
    </source>
</evidence>
<dbReference type="AlphaFoldDB" id="A0A6L8K9G0"/>
<protein>
    <submittedName>
        <fullName evidence="1">Uncharacterized protein</fullName>
    </submittedName>
</protein>
<comment type="caution">
    <text evidence="1">The sequence shown here is derived from an EMBL/GenBank/DDBJ whole genome shotgun (WGS) entry which is preliminary data.</text>
</comment>
<evidence type="ECO:0000313" key="1">
    <source>
        <dbReference type="EMBL" id="MYM23257.1"/>
    </source>
</evidence>
<keyword evidence="2" id="KW-1185">Reference proteome</keyword>
<gene>
    <name evidence="1" type="ORF">GTP46_11430</name>
</gene>
<accession>A0A6L8K9G0</accession>